<feature type="non-terminal residue" evidence="3">
    <location>
        <position position="154"/>
    </location>
</feature>
<accession>A0A5J4W349</accession>
<dbReference type="Proteomes" id="UP000324800">
    <property type="component" value="Unassembled WGS sequence"/>
</dbReference>
<reference evidence="3 4" key="1">
    <citation type="submission" date="2019-03" db="EMBL/GenBank/DDBJ databases">
        <title>Single cell metagenomics reveals metabolic interactions within the superorganism composed of flagellate Streblomastix strix and complex community of Bacteroidetes bacteria on its surface.</title>
        <authorList>
            <person name="Treitli S.C."/>
            <person name="Kolisko M."/>
            <person name="Husnik F."/>
            <person name="Keeling P."/>
            <person name="Hampl V."/>
        </authorList>
    </citation>
    <scope>NUCLEOTIDE SEQUENCE [LARGE SCALE GENOMIC DNA]</scope>
    <source>
        <strain evidence="3">ST1C</strain>
    </source>
</reference>
<gene>
    <name evidence="3" type="ORF">EZS28_015339</name>
</gene>
<evidence type="ECO:0000313" key="3">
    <source>
        <dbReference type="EMBL" id="KAA6389130.1"/>
    </source>
</evidence>
<feature type="compositionally biased region" description="Pro residues" evidence="1">
    <location>
        <begin position="10"/>
        <end position="22"/>
    </location>
</feature>
<evidence type="ECO:0008006" key="5">
    <source>
        <dbReference type="Google" id="ProtNLM"/>
    </source>
</evidence>
<comment type="caution">
    <text evidence="3">The sequence shown here is derived from an EMBL/GenBank/DDBJ whole genome shotgun (WGS) entry which is preliminary data.</text>
</comment>
<keyword evidence="2" id="KW-0472">Membrane</keyword>
<organism evidence="3 4">
    <name type="scientific">Streblomastix strix</name>
    <dbReference type="NCBI Taxonomy" id="222440"/>
    <lineage>
        <taxon>Eukaryota</taxon>
        <taxon>Metamonada</taxon>
        <taxon>Preaxostyla</taxon>
        <taxon>Oxymonadida</taxon>
        <taxon>Streblomastigidae</taxon>
        <taxon>Streblomastix</taxon>
    </lineage>
</organism>
<keyword evidence="2" id="KW-1133">Transmembrane helix</keyword>
<feature type="transmembrane region" description="Helical" evidence="2">
    <location>
        <begin position="63"/>
        <end position="91"/>
    </location>
</feature>
<keyword evidence="2" id="KW-0812">Transmembrane</keyword>
<feature type="region of interest" description="Disordered" evidence="1">
    <location>
        <begin position="1"/>
        <end position="28"/>
    </location>
</feature>
<sequence>MASFYDDPSPSGPPQRPPPVPPTQETDQLKDSFGAPLQTVKKKKALTAGAACKSCCMSKRLKFCVITSYFIIGPVLVGVVGVLNPLLLFVLGGSQKYKFPAILFAVYCGLGGIALFLVQLKIKFISSALLFLMSPTHRALFVIFLGSLSIAGYE</sequence>
<name>A0A5J4W349_9EUKA</name>
<feature type="transmembrane region" description="Helical" evidence="2">
    <location>
        <begin position="130"/>
        <end position="153"/>
    </location>
</feature>
<proteinExistence type="predicted"/>
<feature type="transmembrane region" description="Helical" evidence="2">
    <location>
        <begin position="97"/>
        <end position="118"/>
    </location>
</feature>
<evidence type="ECO:0000313" key="4">
    <source>
        <dbReference type="Proteomes" id="UP000324800"/>
    </source>
</evidence>
<evidence type="ECO:0000256" key="2">
    <source>
        <dbReference type="SAM" id="Phobius"/>
    </source>
</evidence>
<dbReference type="AlphaFoldDB" id="A0A5J4W349"/>
<protein>
    <recommendedName>
        <fullName evidence="5">Vesicle transport protein</fullName>
    </recommendedName>
</protein>
<evidence type="ECO:0000256" key="1">
    <source>
        <dbReference type="SAM" id="MobiDB-lite"/>
    </source>
</evidence>
<dbReference type="OrthoDB" id="10661723at2759"/>
<dbReference type="EMBL" id="SNRW01003706">
    <property type="protein sequence ID" value="KAA6389130.1"/>
    <property type="molecule type" value="Genomic_DNA"/>
</dbReference>